<accession>A0ACB8BS16</accession>
<sequence length="501" mass="55857">MWAWSALALLSVTWAWLKVTKKGKAPLPPGPRPLPLVGNLFSVDRTRPWLTYTEWGKRYGELLTVRLFGQVYIVINSAKVAKALVERHSAVYSDRPTIATTKLFGMDFNTAHLGYGDRWKAHRKMLHQVFRAEAVTAYRPLQMQKAHQLVRDLLDSPENFSQHLGSMSTSVIMAILYGYEVAPRDDPIVEGIARFINLATRSLTPEKAVILGLVPLLQYLPAWFPGASFKYSAIQCQKLAPEVITAPFDLVKERMVKWTASQSMVSDLLEQIDEKDRVTQEQVIKDCATSAFLAGADSTQAALLTFMMAMVLYPEVQTRAQAEIDAVVGKDRLPDFSDRPLLPYVDAVLRETQRWGALVPLAVPHAAISDVVYEGYLIPKGAAVITNLWAMAKDTDVYCDPSEFKPERYITGDGRLSETFTDVSWGFGRRVCPGRYLADASMWISIASMLATLKIGKAIGQAGYEIDVTPEFSGGVALYPHPFVCRIESRSQESEKLARTS</sequence>
<proteinExistence type="predicted"/>
<gene>
    <name evidence="1" type="ORF">BV22DRAFT_1005386</name>
</gene>
<comment type="caution">
    <text evidence="1">The sequence shown here is derived from an EMBL/GenBank/DDBJ whole genome shotgun (WGS) entry which is preliminary data.</text>
</comment>
<reference evidence="1" key="1">
    <citation type="journal article" date="2021" name="New Phytol.">
        <title>Evolutionary innovations through gain and loss of genes in the ectomycorrhizal Boletales.</title>
        <authorList>
            <person name="Wu G."/>
            <person name="Miyauchi S."/>
            <person name="Morin E."/>
            <person name="Kuo A."/>
            <person name="Drula E."/>
            <person name="Varga T."/>
            <person name="Kohler A."/>
            <person name="Feng B."/>
            <person name="Cao Y."/>
            <person name="Lipzen A."/>
            <person name="Daum C."/>
            <person name="Hundley H."/>
            <person name="Pangilinan J."/>
            <person name="Johnson J."/>
            <person name="Barry K."/>
            <person name="LaButti K."/>
            <person name="Ng V."/>
            <person name="Ahrendt S."/>
            <person name="Min B."/>
            <person name="Choi I.G."/>
            <person name="Park H."/>
            <person name="Plett J.M."/>
            <person name="Magnuson J."/>
            <person name="Spatafora J.W."/>
            <person name="Nagy L.G."/>
            <person name="Henrissat B."/>
            <person name="Grigoriev I.V."/>
            <person name="Yang Z.L."/>
            <person name="Xu J."/>
            <person name="Martin F.M."/>
        </authorList>
    </citation>
    <scope>NUCLEOTIDE SEQUENCE</scope>
    <source>
        <strain evidence="1">KUC20120723A-06</strain>
    </source>
</reference>
<evidence type="ECO:0000313" key="1">
    <source>
        <dbReference type="EMBL" id="KAH7928189.1"/>
    </source>
</evidence>
<dbReference type="Proteomes" id="UP000790709">
    <property type="component" value="Unassembled WGS sequence"/>
</dbReference>
<dbReference type="EMBL" id="MU266356">
    <property type="protein sequence ID" value="KAH7928189.1"/>
    <property type="molecule type" value="Genomic_DNA"/>
</dbReference>
<name>A0ACB8BS16_9AGAM</name>
<organism evidence="1 2">
    <name type="scientific">Leucogyrophana mollusca</name>
    <dbReference type="NCBI Taxonomy" id="85980"/>
    <lineage>
        <taxon>Eukaryota</taxon>
        <taxon>Fungi</taxon>
        <taxon>Dikarya</taxon>
        <taxon>Basidiomycota</taxon>
        <taxon>Agaricomycotina</taxon>
        <taxon>Agaricomycetes</taxon>
        <taxon>Agaricomycetidae</taxon>
        <taxon>Boletales</taxon>
        <taxon>Boletales incertae sedis</taxon>
        <taxon>Leucogyrophana</taxon>
    </lineage>
</organism>
<protein>
    <submittedName>
        <fullName evidence="1">Cytochrome P450</fullName>
    </submittedName>
</protein>
<keyword evidence="2" id="KW-1185">Reference proteome</keyword>
<evidence type="ECO:0000313" key="2">
    <source>
        <dbReference type="Proteomes" id="UP000790709"/>
    </source>
</evidence>